<feature type="region of interest" description="Disordered" evidence="4">
    <location>
        <begin position="67"/>
        <end position="94"/>
    </location>
</feature>
<sequence>MPKPLVAHGRPVSACERCRAGKTGCDRVRPSCSRCTRAGTLCEYKVPSKRTARHLVCERQTEQRCDKATSSRGAESSPPGSHNIVSRTTPTDELNGMSAAEDVHHCSVSNDHRSRENSPQVCPIKLKRDRAILSCVRCRKHKVRCDRKVPCGRCIKARREAQCVYTEPVHTAPRPVVWDGDAALNTIATRFVDATWDVQNRNGTHWNNLLQELKEYLPKDHGAGTDFHIHREPLPQPLTMSINYPFSNDASSADTIRRIVTQLPPRALQEIFIAQYVATIEQAYHLLDEPAWEEELQRFWLDDGSMPADWLAQHLMILSLGCQAHNFVAQATSEGEAYPNMPTRFMHGAELCLKRTPYMLKSTLANIRTLCLVVISKQIYAMSCHESDTCWPLTGLIKRLSIRIGLHVPTDADRTGARRDAPARRKLWAAVMFLDMRQSLVCGMPVLLRPQDLACFRTTSRRSSRSDPDNSPQTLESTSESWLESTLASSGDLLLQALDMATAQDSTVTYTEVTELDAALRQQLKCSGMGLPTENLGTEECPGPVNLEACTVHLFFRLVLMALHSRFALSAAAAVDYPISCVSSLESALATLSHQRTLCEDVSRGRQNAWFAGLLKHEFFTAAMTVCSQLVRMGNGTGLGLLPSCSCEGQPQEIVLEALQSCRDVWSREKDTSVCNANAFAVVDNLVCMLRDAEHGAWDLECQG</sequence>
<dbReference type="EMBL" id="LCWV01000013">
    <property type="protein sequence ID" value="PWI69159.1"/>
    <property type="molecule type" value="Genomic_DNA"/>
</dbReference>
<evidence type="ECO:0000256" key="2">
    <source>
        <dbReference type="ARBA" id="ARBA00022723"/>
    </source>
</evidence>
<dbReference type="GO" id="GO:0003677">
    <property type="term" value="F:DNA binding"/>
    <property type="evidence" value="ECO:0007669"/>
    <property type="project" value="InterPro"/>
</dbReference>
<accession>A0A2U3E3U2</accession>
<dbReference type="GO" id="GO:0005634">
    <property type="term" value="C:nucleus"/>
    <property type="evidence" value="ECO:0007669"/>
    <property type="project" value="UniProtKB-SubCell"/>
</dbReference>
<evidence type="ECO:0000256" key="1">
    <source>
        <dbReference type="ARBA" id="ARBA00004123"/>
    </source>
</evidence>
<dbReference type="PANTHER" id="PTHR31001">
    <property type="entry name" value="UNCHARACTERIZED TRANSCRIPTIONAL REGULATORY PROTEIN"/>
    <property type="match status" value="1"/>
</dbReference>
<dbReference type="CDD" id="cd00067">
    <property type="entry name" value="GAL4"/>
    <property type="match status" value="2"/>
</dbReference>
<dbReference type="InterPro" id="IPR007219">
    <property type="entry name" value="XnlR_reg_dom"/>
</dbReference>
<evidence type="ECO:0000256" key="3">
    <source>
        <dbReference type="ARBA" id="ARBA00023242"/>
    </source>
</evidence>
<gene>
    <name evidence="6" type="ORF">PCL_01544</name>
</gene>
<dbReference type="GO" id="GO:0008270">
    <property type="term" value="F:zinc ion binding"/>
    <property type="evidence" value="ECO:0007669"/>
    <property type="project" value="InterPro"/>
</dbReference>
<protein>
    <recommendedName>
        <fullName evidence="5">Zn(2)-C6 fungal-type domain-containing protein</fullName>
    </recommendedName>
</protein>
<dbReference type="PROSITE" id="PS00463">
    <property type="entry name" value="ZN2_CY6_FUNGAL_1"/>
    <property type="match status" value="2"/>
</dbReference>
<name>A0A2U3E3U2_PURLI</name>
<evidence type="ECO:0000259" key="5">
    <source>
        <dbReference type="PROSITE" id="PS50048"/>
    </source>
</evidence>
<dbReference type="InterPro" id="IPR001138">
    <property type="entry name" value="Zn2Cys6_DnaBD"/>
</dbReference>
<dbReference type="SUPFAM" id="SSF57701">
    <property type="entry name" value="Zn2/Cys6 DNA-binding domain"/>
    <property type="match status" value="2"/>
</dbReference>
<dbReference type="GO" id="GO:0006351">
    <property type="term" value="P:DNA-templated transcription"/>
    <property type="evidence" value="ECO:0007669"/>
    <property type="project" value="InterPro"/>
</dbReference>
<dbReference type="Pfam" id="PF04082">
    <property type="entry name" value="Fungal_trans"/>
    <property type="match status" value="1"/>
</dbReference>
<comment type="caution">
    <text evidence="6">The sequence shown here is derived from an EMBL/GenBank/DDBJ whole genome shotgun (WGS) entry which is preliminary data.</text>
</comment>
<reference evidence="6 7" key="1">
    <citation type="journal article" date="2016" name="Front. Microbiol.">
        <title>Genome and transcriptome sequences reveal the specific parasitism of the nematophagous Purpureocillium lilacinum 36-1.</title>
        <authorList>
            <person name="Xie J."/>
            <person name="Li S."/>
            <person name="Mo C."/>
            <person name="Xiao X."/>
            <person name="Peng D."/>
            <person name="Wang G."/>
            <person name="Xiao Y."/>
        </authorList>
    </citation>
    <scope>NUCLEOTIDE SEQUENCE [LARGE SCALE GENOMIC DNA]</scope>
    <source>
        <strain evidence="6 7">36-1</strain>
    </source>
</reference>
<dbReference type="AlphaFoldDB" id="A0A2U3E3U2"/>
<evidence type="ECO:0000313" key="6">
    <source>
        <dbReference type="EMBL" id="PWI69159.1"/>
    </source>
</evidence>
<dbReference type="PROSITE" id="PS50048">
    <property type="entry name" value="ZN2_CY6_FUNGAL_2"/>
    <property type="match status" value="2"/>
</dbReference>
<feature type="region of interest" description="Disordered" evidence="4">
    <location>
        <begin position="459"/>
        <end position="481"/>
    </location>
</feature>
<proteinExistence type="predicted"/>
<dbReference type="Gene3D" id="4.10.240.10">
    <property type="entry name" value="Zn(2)-C6 fungal-type DNA-binding domain"/>
    <property type="match status" value="2"/>
</dbReference>
<evidence type="ECO:0000256" key="4">
    <source>
        <dbReference type="SAM" id="MobiDB-lite"/>
    </source>
</evidence>
<keyword evidence="3" id="KW-0539">Nucleus</keyword>
<comment type="subcellular location">
    <subcellularLocation>
        <location evidence="1">Nucleus</location>
    </subcellularLocation>
</comment>
<feature type="domain" description="Zn(2)-C6 fungal-type" evidence="5">
    <location>
        <begin position="134"/>
        <end position="165"/>
    </location>
</feature>
<evidence type="ECO:0000313" key="7">
    <source>
        <dbReference type="Proteomes" id="UP000245956"/>
    </source>
</evidence>
<feature type="compositionally biased region" description="Polar residues" evidence="4">
    <location>
        <begin position="70"/>
        <end position="92"/>
    </location>
</feature>
<dbReference type="CDD" id="cd12148">
    <property type="entry name" value="fungal_TF_MHR"/>
    <property type="match status" value="1"/>
</dbReference>
<dbReference type="InterPro" id="IPR050613">
    <property type="entry name" value="Sec_Metabolite_Reg"/>
</dbReference>
<dbReference type="Pfam" id="PF00172">
    <property type="entry name" value="Zn_clus"/>
    <property type="match status" value="2"/>
</dbReference>
<dbReference type="InterPro" id="IPR036864">
    <property type="entry name" value="Zn2-C6_fun-type_DNA-bd_sf"/>
</dbReference>
<keyword evidence="2" id="KW-0479">Metal-binding</keyword>
<dbReference type="SMART" id="SM00066">
    <property type="entry name" value="GAL4"/>
    <property type="match status" value="2"/>
</dbReference>
<organism evidence="6 7">
    <name type="scientific">Purpureocillium lilacinum</name>
    <name type="common">Paecilomyces lilacinus</name>
    <dbReference type="NCBI Taxonomy" id="33203"/>
    <lineage>
        <taxon>Eukaryota</taxon>
        <taxon>Fungi</taxon>
        <taxon>Dikarya</taxon>
        <taxon>Ascomycota</taxon>
        <taxon>Pezizomycotina</taxon>
        <taxon>Sordariomycetes</taxon>
        <taxon>Hypocreomycetidae</taxon>
        <taxon>Hypocreales</taxon>
        <taxon>Ophiocordycipitaceae</taxon>
        <taxon>Purpureocillium</taxon>
    </lineage>
</organism>
<dbReference type="Proteomes" id="UP000245956">
    <property type="component" value="Unassembled WGS sequence"/>
</dbReference>
<feature type="domain" description="Zn(2)-C6 fungal-type" evidence="5">
    <location>
        <begin position="14"/>
        <end position="44"/>
    </location>
</feature>
<dbReference type="GO" id="GO:0000981">
    <property type="term" value="F:DNA-binding transcription factor activity, RNA polymerase II-specific"/>
    <property type="evidence" value="ECO:0007669"/>
    <property type="project" value="InterPro"/>
</dbReference>